<dbReference type="InterPro" id="IPR036388">
    <property type="entry name" value="WH-like_DNA-bd_sf"/>
</dbReference>
<dbReference type="InterPro" id="IPR039422">
    <property type="entry name" value="MarR/SlyA-like"/>
</dbReference>
<dbReference type="Gene3D" id="1.10.10.10">
    <property type="entry name" value="Winged helix-like DNA-binding domain superfamily/Winged helix DNA-binding domain"/>
    <property type="match status" value="1"/>
</dbReference>
<dbReference type="InterPro" id="IPR000835">
    <property type="entry name" value="HTH_MarR-typ"/>
</dbReference>
<proteinExistence type="predicted"/>
<keyword evidence="3" id="KW-1185">Reference proteome</keyword>
<dbReference type="PANTHER" id="PTHR33164">
    <property type="entry name" value="TRANSCRIPTIONAL REGULATOR, MARR FAMILY"/>
    <property type="match status" value="1"/>
</dbReference>
<dbReference type="PANTHER" id="PTHR33164:SF99">
    <property type="entry name" value="MARR FAMILY REGULATORY PROTEIN"/>
    <property type="match status" value="1"/>
</dbReference>
<dbReference type="GO" id="GO:0006950">
    <property type="term" value="P:response to stress"/>
    <property type="evidence" value="ECO:0007669"/>
    <property type="project" value="TreeGrafter"/>
</dbReference>
<comment type="caution">
    <text evidence="2">The sequence shown here is derived from an EMBL/GenBank/DDBJ whole genome shotgun (WGS) entry which is preliminary data.</text>
</comment>
<dbReference type="RefSeq" id="WP_106298569.1">
    <property type="nucleotide sequence ID" value="NZ_PVTI01000026.1"/>
</dbReference>
<reference evidence="2 3" key="1">
    <citation type="submission" date="2018-03" db="EMBL/GenBank/DDBJ databases">
        <title>Genomic Encyclopedia of Archaeal and Bacterial Type Strains, Phase II (KMG-II): from individual species to whole genera.</title>
        <authorList>
            <person name="Goeker M."/>
        </authorList>
    </citation>
    <scope>NUCLEOTIDE SEQUENCE [LARGE SCALE GENOMIC DNA]</scope>
    <source>
        <strain evidence="2 3">ATCC BAA-1496</strain>
    </source>
</reference>
<dbReference type="EMBL" id="PVTI01000026">
    <property type="protein sequence ID" value="PRY54005.1"/>
    <property type="molecule type" value="Genomic_DNA"/>
</dbReference>
<dbReference type="OrthoDB" id="8635520at2"/>
<evidence type="ECO:0000259" key="1">
    <source>
        <dbReference type="PROSITE" id="PS50995"/>
    </source>
</evidence>
<dbReference type="InterPro" id="IPR036390">
    <property type="entry name" value="WH_DNA-bd_sf"/>
</dbReference>
<sequence length="150" mass="16564">MTSPERASTSDPDLGALFARILPRLAELEGPILQDVGLSMWEYAIVTELATGQALSQADLSKRTRRDPTRLGRHLDDLEGRSLITREAADDKRQRTVTLTRAGRAAYRTAKKRIRRIEDELLAEALTPAQSASLRRGLARLADVCAPDEA</sequence>
<protein>
    <submittedName>
        <fullName evidence="2">MarR family transcriptional regulator</fullName>
    </submittedName>
</protein>
<dbReference type="Pfam" id="PF12802">
    <property type="entry name" value="MarR_2"/>
    <property type="match status" value="1"/>
</dbReference>
<feature type="domain" description="HTH marR-type" evidence="1">
    <location>
        <begin position="11"/>
        <end position="143"/>
    </location>
</feature>
<evidence type="ECO:0000313" key="2">
    <source>
        <dbReference type="EMBL" id="PRY54005.1"/>
    </source>
</evidence>
<dbReference type="Proteomes" id="UP000237822">
    <property type="component" value="Unassembled WGS sequence"/>
</dbReference>
<dbReference type="GO" id="GO:0003700">
    <property type="term" value="F:DNA-binding transcription factor activity"/>
    <property type="evidence" value="ECO:0007669"/>
    <property type="project" value="InterPro"/>
</dbReference>
<dbReference type="SUPFAM" id="SSF46785">
    <property type="entry name" value="Winged helix' DNA-binding domain"/>
    <property type="match status" value="1"/>
</dbReference>
<organism evidence="2 3">
    <name type="scientific">Knoellia remsis</name>
    <dbReference type="NCBI Taxonomy" id="407159"/>
    <lineage>
        <taxon>Bacteria</taxon>
        <taxon>Bacillati</taxon>
        <taxon>Actinomycetota</taxon>
        <taxon>Actinomycetes</taxon>
        <taxon>Micrococcales</taxon>
        <taxon>Intrasporangiaceae</taxon>
        <taxon>Knoellia</taxon>
    </lineage>
</organism>
<dbReference type="AlphaFoldDB" id="A0A2T0U7W0"/>
<evidence type="ECO:0000313" key="3">
    <source>
        <dbReference type="Proteomes" id="UP000237822"/>
    </source>
</evidence>
<dbReference type="PROSITE" id="PS50995">
    <property type="entry name" value="HTH_MARR_2"/>
    <property type="match status" value="1"/>
</dbReference>
<name>A0A2T0U7W0_9MICO</name>
<gene>
    <name evidence="2" type="ORF">BCF74_12619</name>
</gene>
<accession>A0A2T0U7W0</accession>
<dbReference type="SMART" id="SM00347">
    <property type="entry name" value="HTH_MARR"/>
    <property type="match status" value="1"/>
</dbReference>